<keyword evidence="2" id="KW-1185">Reference proteome</keyword>
<name>A0ABV0F617_9ENTE</name>
<dbReference type="Proteomes" id="UP001429357">
    <property type="component" value="Unassembled WGS sequence"/>
</dbReference>
<protein>
    <submittedName>
        <fullName evidence="1">Uncharacterized protein</fullName>
    </submittedName>
</protein>
<reference evidence="1 2" key="2">
    <citation type="submission" date="2024-02" db="EMBL/GenBank/DDBJ databases">
        <title>The Genome Sequence of Enterococcus diestrammenae JM9A.</title>
        <authorList>
            <person name="Earl A."/>
            <person name="Manson A."/>
            <person name="Gilmore M."/>
            <person name="Sanders J."/>
            <person name="Shea T."/>
            <person name="Howe W."/>
            <person name="Livny J."/>
            <person name="Cuomo C."/>
            <person name="Neafsey D."/>
            <person name="Birren B."/>
        </authorList>
    </citation>
    <scope>NUCLEOTIDE SEQUENCE [LARGE SCALE GENOMIC DNA]</scope>
    <source>
        <strain evidence="1 2">JM9A</strain>
    </source>
</reference>
<accession>A0ABV0F617</accession>
<evidence type="ECO:0000313" key="2">
    <source>
        <dbReference type="Proteomes" id="UP001429357"/>
    </source>
</evidence>
<evidence type="ECO:0000313" key="1">
    <source>
        <dbReference type="EMBL" id="MEO1782532.1"/>
    </source>
</evidence>
<comment type="caution">
    <text evidence="1">The sequence shown here is derived from an EMBL/GenBank/DDBJ whole genome shotgun (WGS) entry which is preliminary data.</text>
</comment>
<sequence length="159" mass="18777">MKNDLTRDEWIAIGLAFFYGLDNVPKNLMDHYVNGRKKVMKIAEQLIDEPIKGFGSQSLKEQLQQKQKDSHLIWFERWYENEHLEKELEIAALQNYSAYTISISNEKNEYLKRRLRDPRTIALLREKIPSIKITYKKGTVTGLFGVTSTYEEIIFDWSD</sequence>
<dbReference type="RefSeq" id="WP_161870041.1">
    <property type="nucleotide sequence ID" value="NZ_MAEI02000001.1"/>
</dbReference>
<organism evidence="1 2">
    <name type="scientific">Enterococcus diestrammenae</name>
    <dbReference type="NCBI Taxonomy" id="1155073"/>
    <lineage>
        <taxon>Bacteria</taxon>
        <taxon>Bacillati</taxon>
        <taxon>Bacillota</taxon>
        <taxon>Bacilli</taxon>
        <taxon>Lactobacillales</taxon>
        <taxon>Enterococcaceae</taxon>
        <taxon>Enterococcus</taxon>
    </lineage>
</organism>
<proteinExistence type="predicted"/>
<gene>
    <name evidence="1" type="ORF">BAU18_002144</name>
</gene>
<reference evidence="2" key="1">
    <citation type="submission" date="2016-06" db="EMBL/GenBank/DDBJ databases">
        <title>Four novel species of enterococci isolated from chicken manure.</title>
        <authorList>
            <person name="Van Tyne D."/>
        </authorList>
    </citation>
    <scope>NUCLEOTIDE SEQUENCE [LARGE SCALE GENOMIC DNA]</scope>
    <source>
        <strain evidence="2">JM9A</strain>
    </source>
</reference>
<dbReference type="EMBL" id="MAEI02000001">
    <property type="protein sequence ID" value="MEO1782532.1"/>
    <property type="molecule type" value="Genomic_DNA"/>
</dbReference>